<gene>
    <name evidence="2" type="ORF">SAMN05216454_14111</name>
</gene>
<dbReference type="OrthoDB" id="2137112at2"/>
<keyword evidence="1" id="KW-0175">Coiled coil</keyword>
<sequence length="163" mass="19356">MKDFNSLEELEEYLNKMGKELKSLKESIGAYKEEPKEWKPEIGEGFYIINLYGEINCWEYLGEKRDLDIFRAGNAFKTMEEAEFEVEKRKVIRELNRYSCRFKKGFEQYGITYNYDKSEVSFGYLHNVCDYATICYESQGTVQKAIKEVGEERIKKYLFGVEE</sequence>
<feature type="coiled-coil region" evidence="1">
    <location>
        <begin position="7"/>
        <end position="34"/>
    </location>
</feature>
<accession>A0A1H8KRU8</accession>
<dbReference type="STRING" id="215200.SAMN05216454_14111"/>
<name>A0A1H8KRU8_9FIRM</name>
<organism evidence="2 3">
    <name type="scientific">Peptostreptococcus russellii</name>
    <dbReference type="NCBI Taxonomy" id="215200"/>
    <lineage>
        <taxon>Bacteria</taxon>
        <taxon>Bacillati</taxon>
        <taxon>Bacillota</taxon>
        <taxon>Clostridia</taxon>
        <taxon>Peptostreptococcales</taxon>
        <taxon>Peptostreptococcaceae</taxon>
        <taxon>Peptostreptococcus</taxon>
    </lineage>
</organism>
<evidence type="ECO:0000256" key="1">
    <source>
        <dbReference type="SAM" id="Coils"/>
    </source>
</evidence>
<protein>
    <submittedName>
        <fullName evidence="2">Uncharacterized protein</fullName>
    </submittedName>
</protein>
<keyword evidence="3" id="KW-1185">Reference proteome</keyword>
<dbReference type="Proteomes" id="UP000199512">
    <property type="component" value="Unassembled WGS sequence"/>
</dbReference>
<reference evidence="2 3" key="1">
    <citation type="submission" date="2016-10" db="EMBL/GenBank/DDBJ databases">
        <authorList>
            <person name="de Groot N.N."/>
        </authorList>
    </citation>
    <scope>NUCLEOTIDE SEQUENCE [LARGE SCALE GENOMIC DNA]</scope>
    <source>
        <strain evidence="2 3">Calf135</strain>
    </source>
</reference>
<dbReference type="RefSeq" id="WP_091976228.1">
    <property type="nucleotide sequence ID" value="NZ_FODF01000041.1"/>
</dbReference>
<dbReference type="AlphaFoldDB" id="A0A1H8KRU8"/>
<evidence type="ECO:0000313" key="3">
    <source>
        <dbReference type="Proteomes" id="UP000199512"/>
    </source>
</evidence>
<dbReference type="EMBL" id="FODF01000041">
    <property type="protein sequence ID" value="SEN95623.1"/>
    <property type="molecule type" value="Genomic_DNA"/>
</dbReference>
<proteinExistence type="predicted"/>
<evidence type="ECO:0000313" key="2">
    <source>
        <dbReference type="EMBL" id="SEN95623.1"/>
    </source>
</evidence>